<reference evidence="2 3" key="1">
    <citation type="submission" date="2014-01" db="EMBL/GenBank/DDBJ databases">
        <title>Interspecies Systems Biology Uncovers Metabolites Affecting C. elegans Gene Expression and Life History Traits.</title>
        <authorList>
            <person name="Watson E."/>
            <person name="Macneil L.T."/>
            <person name="Ritter A.D."/>
            <person name="Yilmaz L.S."/>
            <person name="Rosebrock A.P."/>
            <person name="Caudy A.A."/>
            <person name="Walhout A.J."/>
        </authorList>
    </citation>
    <scope>NUCLEOTIDE SEQUENCE [LARGE SCALE GENOMIC DNA]</scope>
    <source>
        <strain evidence="2 3">DA1877</strain>
    </source>
</reference>
<organism evidence="2 3">
    <name type="scientific">Comamonas aquatica DA1877</name>
    <dbReference type="NCBI Taxonomy" id="1457173"/>
    <lineage>
        <taxon>Bacteria</taxon>
        <taxon>Pseudomonadati</taxon>
        <taxon>Pseudomonadota</taxon>
        <taxon>Betaproteobacteria</taxon>
        <taxon>Burkholderiales</taxon>
        <taxon>Comamonadaceae</taxon>
        <taxon>Comamonas</taxon>
    </lineage>
</organism>
<feature type="domain" description="Peptidase M15A C-terminal" evidence="1">
    <location>
        <begin position="5"/>
        <end position="124"/>
    </location>
</feature>
<comment type="caution">
    <text evidence="2">The sequence shown here is derived from an EMBL/GenBank/DDBJ whole genome shotgun (WGS) entry which is preliminary data.</text>
</comment>
<evidence type="ECO:0000313" key="2">
    <source>
        <dbReference type="EMBL" id="EXU78751.1"/>
    </source>
</evidence>
<dbReference type="RefSeq" id="WP_043387014.1">
    <property type="nucleotide sequence ID" value="NZ_JBOK01000027.1"/>
</dbReference>
<accession>A0A014MAJ4</accession>
<dbReference type="Pfam" id="PF08291">
    <property type="entry name" value="Peptidase_M15_3"/>
    <property type="match status" value="1"/>
</dbReference>
<keyword evidence="3" id="KW-1185">Reference proteome</keyword>
<dbReference type="Gene3D" id="3.30.1380.10">
    <property type="match status" value="1"/>
</dbReference>
<dbReference type="Proteomes" id="UP000020766">
    <property type="component" value="Unassembled WGS sequence"/>
</dbReference>
<name>A0A014MAJ4_9BURK</name>
<sequence>MQLTPHFTLAEFTRSAKAKALGLDNTPTAAAKANLARTAQMLERVRAHLGAPITITSGYRGAALNKAVGGVTSSDHLQGLAADVVVPKYGTPYEVAKALAPHIDALGIGQVIYEVSGSSRWVHLSARVPEKTVNRVITIAVGQGTMLGIQRL</sequence>
<proteinExistence type="predicted"/>
<dbReference type="InterPro" id="IPR013230">
    <property type="entry name" value="Peptidase_M15A_C"/>
</dbReference>
<protein>
    <submittedName>
        <fullName evidence="2">Peptidase M15A</fullName>
    </submittedName>
</protein>
<evidence type="ECO:0000313" key="3">
    <source>
        <dbReference type="Proteomes" id="UP000020766"/>
    </source>
</evidence>
<dbReference type="PATRIC" id="fig|1457173.3.peg.3344"/>
<dbReference type="EMBL" id="JBOK01000027">
    <property type="protein sequence ID" value="EXU78751.1"/>
    <property type="molecule type" value="Genomic_DNA"/>
</dbReference>
<dbReference type="AlphaFoldDB" id="A0A014MAJ4"/>
<evidence type="ECO:0000259" key="1">
    <source>
        <dbReference type="Pfam" id="PF08291"/>
    </source>
</evidence>
<gene>
    <name evidence="2" type="ORF">AX13_09685</name>
</gene>
<dbReference type="InterPro" id="IPR009045">
    <property type="entry name" value="Zn_M74/Hedgehog-like"/>
</dbReference>
<dbReference type="SUPFAM" id="SSF55166">
    <property type="entry name" value="Hedgehog/DD-peptidase"/>
    <property type="match status" value="1"/>
</dbReference>